<name>A0A8S1RQ93_9CILI</name>
<dbReference type="Pfam" id="PF00400">
    <property type="entry name" value="WD40"/>
    <property type="match status" value="4"/>
</dbReference>
<dbReference type="OrthoDB" id="190105at2759"/>
<dbReference type="EMBL" id="CAJJDN010000220">
    <property type="protein sequence ID" value="CAD8129380.1"/>
    <property type="molecule type" value="Genomic_DNA"/>
</dbReference>
<dbReference type="GO" id="GO:0097361">
    <property type="term" value="C:cytosolic [4Fe-4S] assembly targeting complex"/>
    <property type="evidence" value="ECO:0007669"/>
    <property type="project" value="TreeGrafter"/>
</dbReference>
<dbReference type="InterPro" id="IPR001680">
    <property type="entry name" value="WD40_rpt"/>
</dbReference>
<evidence type="ECO:0000313" key="3">
    <source>
        <dbReference type="Proteomes" id="UP000692954"/>
    </source>
</evidence>
<reference evidence="2" key="1">
    <citation type="submission" date="2021-01" db="EMBL/GenBank/DDBJ databases">
        <authorList>
            <consortium name="Genoscope - CEA"/>
            <person name="William W."/>
        </authorList>
    </citation>
    <scope>NUCLEOTIDE SEQUENCE</scope>
</reference>
<dbReference type="SMART" id="SM00320">
    <property type="entry name" value="WD40"/>
    <property type="match status" value="4"/>
</dbReference>
<evidence type="ECO:0000256" key="1">
    <source>
        <dbReference type="PROSITE-ProRule" id="PRU00221"/>
    </source>
</evidence>
<dbReference type="FunFam" id="2.130.10.10:FF:001434">
    <property type="entry name" value="Uncharacterized protein"/>
    <property type="match status" value="1"/>
</dbReference>
<dbReference type="GO" id="GO:0016226">
    <property type="term" value="P:iron-sulfur cluster assembly"/>
    <property type="evidence" value="ECO:0007669"/>
    <property type="project" value="TreeGrafter"/>
</dbReference>
<dbReference type="PROSITE" id="PS50082">
    <property type="entry name" value="WD_REPEATS_2"/>
    <property type="match status" value="2"/>
</dbReference>
<feature type="repeat" description="WD" evidence="1">
    <location>
        <begin position="162"/>
        <end position="195"/>
    </location>
</feature>
<protein>
    <submittedName>
        <fullName evidence="2">Uncharacterized protein</fullName>
    </submittedName>
</protein>
<dbReference type="Proteomes" id="UP000692954">
    <property type="component" value="Unassembled WGS sequence"/>
</dbReference>
<evidence type="ECO:0000313" key="2">
    <source>
        <dbReference type="EMBL" id="CAD8129380.1"/>
    </source>
</evidence>
<sequence length="426" mass="49930">MKERILIVQNVQKNVQECKIALDSLINVLLSYNNFTFEQYPELGLQQIDQLVKGLFQMKSIEEDLFKQFKQAIEQIKSIIDEIIKKIKPQTNIKQNYTIQISQKPNLNPFIFDLINQNSIKQNEWCRAIAFNKDNSIVIAGCDKDIKVFQHTQGKLNQIQSLSEHKYQVQTLNFMQYTNNFVSGSGDNSIIIWKVIGINQWQCQQILNGHSNAIFCLLLNNTDNLIISGSEDTTIKFWMKSDQWLCQQTITDHTHYLYSLSLNEQQNKLISCSYDSQILVIEKQHLARIWCVTQKIKVDYYGYRLCFINDDQFTFQPRCKEQMVVYELDSNTKEYKKTKEIAVKCGSSVEPRLFPQQYLASKCLLVNKNGKNVNFMRRKENGDFLIIQSIEFGHCDIYGQLSDDGEYLITWDYESKEIQIRKCREL</sequence>
<dbReference type="PANTHER" id="PTHR19920">
    <property type="entry name" value="WD40 PROTEIN CIAO1"/>
    <property type="match status" value="1"/>
</dbReference>
<dbReference type="PROSITE" id="PS50294">
    <property type="entry name" value="WD_REPEATS_REGION"/>
    <property type="match status" value="2"/>
</dbReference>
<keyword evidence="1" id="KW-0853">WD repeat</keyword>
<accession>A0A8S1RQ93</accession>
<proteinExistence type="predicted"/>
<gene>
    <name evidence="2" type="ORF">PSON_ATCC_30995.1.T2200007</name>
</gene>
<dbReference type="AlphaFoldDB" id="A0A8S1RQ93"/>
<dbReference type="PANTHER" id="PTHR19920:SF0">
    <property type="entry name" value="CYTOSOLIC IRON-SULFUR PROTEIN ASSEMBLY PROTEIN CIAO1-RELATED"/>
    <property type="match status" value="1"/>
</dbReference>
<feature type="repeat" description="WD" evidence="1">
    <location>
        <begin position="207"/>
        <end position="238"/>
    </location>
</feature>
<comment type="caution">
    <text evidence="2">The sequence shown here is derived from an EMBL/GenBank/DDBJ whole genome shotgun (WGS) entry which is preliminary data.</text>
</comment>
<keyword evidence="3" id="KW-1185">Reference proteome</keyword>
<organism evidence="2 3">
    <name type="scientific">Paramecium sonneborni</name>
    <dbReference type="NCBI Taxonomy" id="65129"/>
    <lineage>
        <taxon>Eukaryota</taxon>
        <taxon>Sar</taxon>
        <taxon>Alveolata</taxon>
        <taxon>Ciliophora</taxon>
        <taxon>Intramacronucleata</taxon>
        <taxon>Oligohymenophorea</taxon>
        <taxon>Peniculida</taxon>
        <taxon>Parameciidae</taxon>
        <taxon>Paramecium</taxon>
    </lineage>
</organism>